<dbReference type="InterPro" id="IPR014001">
    <property type="entry name" value="Helicase_ATP-bd"/>
</dbReference>
<evidence type="ECO:0000256" key="5">
    <source>
        <dbReference type="SAM" id="Coils"/>
    </source>
</evidence>
<dbReference type="GO" id="GO:0016787">
    <property type="term" value="F:hydrolase activity"/>
    <property type="evidence" value="ECO:0007669"/>
    <property type="project" value="UniProtKB-KW"/>
</dbReference>
<evidence type="ECO:0000259" key="8">
    <source>
        <dbReference type="PROSITE" id="PS51194"/>
    </source>
</evidence>
<evidence type="ECO:0000256" key="4">
    <source>
        <dbReference type="ARBA" id="ARBA00022840"/>
    </source>
</evidence>
<dbReference type="InterPro" id="IPR038718">
    <property type="entry name" value="SNF2-like_sf"/>
</dbReference>
<sequence length="1214" mass="133592">MPARRSLKAPDTTATLQSFGPPADPSAPTVPSVLAVISAGRLLDLCRLLGCEVRDIVGNKDRLASRLSEHLGGRLPTLLRELGRDELRAVCRRHGLDPSARARGDLQALVLEAAGFDPRAATLRPPAASADSLPAKGQIVHARHRQWLVDGVVPGAGDESPLVRLVCLDDDDPGRQLDVLWNLELGARVVEPETHGLGDASRLDPPAHFGAYLHALKWSAVSAADATRFQSPFRAGIKLMAHQLTPLMKALELPRANLFIADDVGLGKTIEAGLVLQELLLRQQASFVLVVCPASVCLQWQGEMQRRFGLRFEVMTRQFVAYRRQEHGFGINPWSTHNRFIVSHALLRRSEYREPLLHHLGERARKGLLILDEAHVAAPASASKYATDTDITRTIRDLAPRFDNRMFLSATPHNGHSNSFSALLEILDPVRFTRGVPVEGKKDLDPVMVRRLKRDLRQLGVERFPSRLLVQLALSNRGGTWRLERTSYDAETGAESKTVASDIGQGQPIELSLGEKLQRYMELCAPESGQGRLPFIHMQQRLLSSPEAFARTLEVHAQGLAKKGGPVAAPQQQKLALKARAARGSAATDVEADPETHGLSDDALAEESDAAVRHASAALPSPTDEARALLAEMRALAEKARGEPDAKSLALLGWMREHLCPAIGLGADARASRAWTPRRVILFTEYADTKRYLVELLTAAVAHTEEGEQRIMQFHGGMGDDARDEVQRAFNSAPDEHPVRILVATDAAREGVNLQAHCADLFHIDIPWNPARMEQRNGRIDRTLQPAPEVRCHYFVYPQRSEDQVLETVVRKIATVQRELGSLGAVLLGQIEAALANGITRKARATVENVGSDTKTATVDAELEARRTDLEAVRAEVERAGRRLESSRRTLEVEPESLRGVVEIGLRLAGASSLKDAGKTSDGRPTYELPALDRSWEATLDTLRPPRARTEDFWEWRQKPPRPVTFHPLASLSEGAEQLHLAHPLVKRILDRFLAQGFGAHDLTRVSAVVAPGESVVRVVGFARLTLFGIGAARLHDQLVPVAAAWSGEASEIKPYKDRATSVNAITSTERLLAGSGRAPNATICKRIQQHADALFRALWPHLEAEADALAVEARQGLAERARREADDMRGLLARQRQAIDKAEARLRQPDLFNVQDKEQKRQVDLDLRHLERRRAAAAGEMESEPAAIEALYDVRMSRLTPVGLVVAWPESMT</sequence>
<organism evidence="9 10">
    <name type="scientific">Sorangium cellulosum (strain So ce56)</name>
    <name type="common">Polyangium cellulosum (strain So ce56)</name>
    <dbReference type="NCBI Taxonomy" id="448385"/>
    <lineage>
        <taxon>Bacteria</taxon>
        <taxon>Pseudomonadati</taxon>
        <taxon>Myxococcota</taxon>
        <taxon>Polyangia</taxon>
        <taxon>Polyangiales</taxon>
        <taxon>Polyangiaceae</taxon>
        <taxon>Sorangium</taxon>
    </lineage>
</organism>
<keyword evidence="4" id="KW-0067">ATP-binding</keyword>
<evidence type="ECO:0000256" key="3">
    <source>
        <dbReference type="ARBA" id="ARBA00022806"/>
    </source>
</evidence>
<dbReference type="RefSeq" id="WP_012235874.1">
    <property type="nucleotide sequence ID" value="NC_010162.1"/>
</dbReference>
<keyword evidence="3" id="KW-0347">Helicase</keyword>
<keyword evidence="1" id="KW-0547">Nucleotide-binding</keyword>
<dbReference type="Gene3D" id="3.40.50.10810">
    <property type="entry name" value="Tandem AAA-ATPase domain"/>
    <property type="match status" value="1"/>
</dbReference>
<reference evidence="9 10" key="1">
    <citation type="journal article" date="2007" name="Nat. Biotechnol.">
        <title>Complete genome sequence of the myxobacterium Sorangium cellulosum.</title>
        <authorList>
            <person name="Schneiker S."/>
            <person name="Perlova O."/>
            <person name="Kaiser O."/>
            <person name="Gerth K."/>
            <person name="Alici A."/>
            <person name="Altmeyer M.O."/>
            <person name="Bartels D."/>
            <person name="Bekel T."/>
            <person name="Beyer S."/>
            <person name="Bode E."/>
            <person name="Bode H.B."/>
            <person name="Bolten C.J."/>
            <person name="Choudhuri J.V."/>
            <person name="Doss S."/>
            <person name="Elnakady Y.A."/>
            <person name="Frank B."/>
            <person name="Gaigalat L."/>
            <person name="Goesmann A."/>
            <person name="Groeger C."/>
            <person name="Gross F."/>
            <person name="Jelsbak L."/>
            <person name="Jelsbak L."/>
            <person name="Kalinowski J."/>
            <person name="Kegler C."/>
            <person name="Knauber T."/>
            <person name="Konietzny S."/>
            <person name="Kopp M."/>
            <person name="Krause L."/>
            <person name="Krug D."/>
            <person name="Linke B."/>
            <person name="Mahmud T."/>
            <person name="Martinez-Arias R."/>
            <person name="McHardy A.C."/>
            <person name="Merai M."/>
            <person name="Meyer F."/>
            <person name="Mormann S."/>
            <person name="Munoz-Dorado J."/>
            <person name="Perez J."/>
            <person name="Pradella S."/>
            <person name="Rachid S."/>
            <person name="Raddatz G."/>
            <person name="Rosenau F."/>
            <person name="Rueckert C."/>
            <person name="Sasse F."/>
            <person name="Scharfe M."/>
            <person name="Schuster S.C."/>
            <person name="Suen G."/>
            <person name="Treuner-Lange A."/>
            <person name="Velicer G.J."/>
            <person name="Vorholter F.-J."/>
            <person name="Weissman K.J."/>
            <person name="Welch R.D."/>
            <person name="Wenzel S.C."/>
            <person name="Whitworth D.E."/>
            <person name="Wilhelm S."/>
            <person name="Wittmann C."/>
            <person name="Bloecker H."/>
            <person name="Puehler A."/>
            <person name="Mueller R."/>
        </authorList>
    </citation>
    <scope>NUCLEOTIDE SEQUENCE [LARGE SCALE GENOMIC DNA]</scope>
    <source>
        <strain evidence="10">So ce56</strain>
    </source>
</reference>
<dbReference type="PROSITE" id="PS51194">
    <property type="entry name" value="HELICASE_CTER"/>
    <property type="match status" value="1"/>
</dbReference>
<feature type="region of interest" description="Disordered" evidence="6">
    <location>
        <begin position="1"/>
        <end position="27"/>
    </location>
</feature>
<dbReference type="Proteomes" id="UP000002139">
    <property type="component" value="Chromosome"/>
</dbReference>
<dbReference type="PANTHER" id="PTHR45766">
    <property type="entry name" value="DNA ANNEALING HELICASE AND ENDONUCLEASE ZRANB3 FAMILY MEMBER"/>
    <property type="match status" value="1"/>
</dbReference>
<dbReference type="NCBIfam" id="NF038317">
    <property type="entry name" value="DISARM_DrmD"/>
    <property type="match status" value="1"/>
</dbReference>
<dbReference type="GO" id="GO:0004386">
    <property type="term" value="F:helicase activity"/>
    <property type="evidence" value="ECO:0007669"/>
    <property type="project" value="UniProtKB-KW"/>
</dbReference>
<keyword evidence="5" id="KW-0175">Coiled coil</keyword>
<dbReference type="Gene3D" id="3.40.50.300">
    <property type="entry name" value="P-loop containing nucleotide triphosphate hydrolases"/>
    <property type="match status" value="1"/>
</dbReference>
<dbReference type="SUPFAM" id="SSF52540">
    <property type="entry name" value="P-loop containing nucleoside triphosphate hydrolases"/>
    <property type="match status" value="2"/>
</dbReference>
<dbReference type="CDD" id="cd18793">
    <property type="entry name" value="SF2_C_SNF"/>
    <property type="match status" value="1"/>
</dbReference>
<dbReference type="EMBL" id="AM746676">
    <property type="protein sequence ID" value="CAN93402.1"/>
    <property type="molecule type" value="Genomic_DNA"/>
</dbReference>
<name>A9GJG1_SORC5</name>
<proteinExistence type="predicted"/>
<dbReference type="InterPro" id="IPR000330">
    <property type="entry name" value="SNF2_N"/>
</dbReference>
<dbReference type="InterPro" id="IPR001650">
    <property type="entry name" value="Helicase_C-like"/>
</dbReference>
<dbReference type="PANTHER" id="PTHR45766:SF6">
    <property type="entry name" value="SWI_SNF-RELATED MATRIX-ASSOCIATED ACTIN-DEPENDENT REGULATOR OF CHROMATIN SUBFAMILY A-LIKE PROTEIN 1"/>
    <property type="match status" value="1"/>
</dbReference>
<feature type="domain" description="Helicase ATP-binding" evidence="7">
    <location>
        <begin position="249"/>
        <end position="430"/>
    </location>
</feature>
<protein>
    <recommendedName>
        <fullName evidence="11">Helicase</fullName>
    </recommendedName>
</protein>
<dbReference type="SMART" id="SM00487">
    <property type="entry name" value="DEXDc"/>
    <property type="match status" value="1"/>
</dbReference>
<dbReference type="Pfam" id="PF00176">
    <property type="entry name" value="SNF2-rel_dom"/>
    <property type="match status" value="1"/>
</dbReference>
<feature type="coiled-coil region" evidence="5">
    <location>
        <begin position="1119"/>
        <end position="1146"/>
    </location>
</feature>
<dbReference type="AlphaFoldDB" id="A9GJG1"/>
<keyword evidence="10" id="KW-1185">Reference proteome</keyword>
<dbReference type="PROSITE" id="PS51192">
    <property type="entry name" value="HELICASE_ATP_BIND_1"/>
    <property type="match status" value="1"/>
</dbReference>
<dbReference type="SMART" id="SM00490">
    <property type="entry name" value="HELICc"/>
    <property type="match status" value="1"/>
</dbReference>
<dbReference type="BioCyc" id="SCEL448385:SCE_RS16625-MONOMER"/>
<dbReference type="OrthoDB" id="18878at2"/>
<feature type="coiled-coil region" evidence="5">
    <location>
        <begin position="860"/>
        <end position="890"/>
    </location>
</feature>
<dbReference type="InterPro" id="IPR057342">
    <property type="entry name" value="DEXDc_RapA"/>
</dbReference>
<evidence type="ECO:0000259" key="7">
    <source>
        <dbReference type="PROSITE" id="PS51192"/>
    </source>
</evidence>
<keyword evidence="2" id="KW-0378">Hydrolase</keyword>
<evidence type="ECO:0000256" key="6">
    <source>
        <dbReference type="SAM" id="MobiDB-lite"/>
    </source>
</evidence>
<dbReference type="STRING" id="448385.sce3243"/>
<evidence type="ECO:0000313" key="9">
    <source>
        <dbReference type="EMBL" id="CAN93402.1"/>
    </source>
</evidence>
<dbReference type="CDD" id="cd18011">
    <property type="entry name" value="DEXDc_RapA"/>
    <property type="match status" value="1"/>
</dbReference>
<dbReference type="HOGENOM" id="CLU_009866_0_0_7"/>
<evidence type="ECO:0000256" key="1">
    <source>
        <dbReference type="ARBA" id="ARBA00022741"/>
    </source>
</evidence>
<dbReference type="InterPro" id="IPR049730">
    <property type="entry name" value="SNF2/RAD54-like_C"/>
</dbReference>
<feature type="domain" description="Helicase C-terminal" evidence="8">
    <location>
        <begin position="668"/>
        <end position="835"/>
    </location>
</feature>
<evidence type="ECO:0000313" key="10">
    <source>
        <dbReference type="Proteomes" id="UP000002139"/>
    </source>
</evidence>
<accession>A9GJG1</accession>
<evidence type="ECO:0000256" key="2">
    <source>
        <dbReference type="ARBA" id="ARBA00022801"/>
    </source>
</evidence>
<dbReference type="KEGG" id="scl:sce3243"/>
<gene>
    <name evidence="9" type="ordered locus">sce3243</name>
</gene>
<evidence type="ECO:0008006" key="11">
    <source>
        <dbReference type="Google" id="ProtNLM"/>
    </source>
</evidence>
<dbReference type="eggNOG" id="COG0553">
    <property type="taxonomic scope" value="Bacteria"/>
</dbReference>
<dbReference type="Pfam" id="PF00271">
    <property type="entry name" value="Helicase_C"/>
    <property type="match status" value="1"/>
</dbReference>
<dbReference type="GO" id="GO:0005524">
    <property type="term" value="F:ATP binding"/>
    <property type="evidence" value="ECO:0007669"/>
    <property type="project" value="UniProtKB-KW"/>
</dbReference>
<dbReference type="InterPro" id="IPR027417">
    <property type="entry name" value="P-loop_NTPase"/>
</dbReference>